<organism evidence="1 2">
    <name type="scientific">Nocardiopsis mangrovi</name>
    <dbReference type="NCBI Taxonomy" id="1179818"/>
    <lineage>
        <taxon>Bacteria</taxon>
        <taxon>Bacillati</taxon>
        <taxon>Actinomycetota</taxon>
        <taxon>Actinomycetes</taxon>
        <taxon>Streptosporangiales</taxon>
        <taxon>Nocardiopsidaceae</taxon>
        <taxon>Nocardiopsis</taxon>
    </lineage>
</organism>
<evidence type="ECO:0000313" key="2">
    <source>
        <dbReference type="Proteomes" id="UP001595923"/>
    </source>
</evidence>
<comment type="caution">
    <text evidence="1">The sequence shown here is derived from an EMBL/GenBank/DDBJ whole genome shotgun (WGS) entry which is preliminary data.</text>
</comment>
<dbReference type="RefSeq" id="WP_378571718.1">
    <property type="nucleotide sequence ID" value="NZ_JBHSFQ010000003.1"/>
</dbReference>
<name>A0ABV9DSG4_9ACTN</name>
<evidence type="ECO:0000313" key="1">
    <source>
        <dbReference type="EMBL" id="MFC4561096.1"/>
    </source>
</evidence>
<reference evidence="2" key="1">
    <citation type="journal article" date="2019" name="Int. J. Syst. Evol. Microbiol.">
        <title>The Global Catalogue of Microorganisms (GCM) 10K type strain sequencing project: providing services to taxonomists for standard genome sequencing and annotation.</title>
        <authorList>
            <consortium name="The Broad Institute Genomics Platform"/>
            <consortium name="The Broad Institute Genome Sequencing Center for Infectious Disease"/>
            <person name="Wu L."/>
            <person name="Ma J."/>
        </authorList>
    </citation>
    <scope>NUCLEOTIDE SEQUENCE [LARGE SCALE GENOMIC DNA]</scope>
    <source>
        <strain evidence="2">XZYJ18</strain>
    </source>
</reference>
<sequence length="121" mass="13029">MALMKVSDTELAIEFSGGERTWTRRASLTVPLSAVRRAARVGDPLRAARGARKGLHVSGVAKVGVWGLFRGPRQLVAAYRGQPGLHIELDRAAAGGEFDELVLSLADAEQLARRVGQGRNR</sequence>
<keyword evidence="2" id="KW-1185">Reference proteome</keyword>
<protein>
    <recommendedName>
        <fullName evidence="3">Bacterial Pleckstrin homology domain-containing protein</fullName>
    </recommendedName>
</protein>
<dbReference type="EMBL" id="JBHSFQ010000003">
    <property type="protein sequence ID" value="MFC4561096.1"/>
    <property type="molecule type" value="Genomic_DNA"/>
</dbReference>
<proteinExistence type="predicted"/>
<accession>A0ABV9DSG4</accession>
<gene>
    <name evidence="1" type="ORF">ACFO4E_04415</name>
</gene>
<dbReference type="Proteomes" id="UP001595923">
    <property type="component" value="Unassembled WGS sequence"/>
</dbReference>
<evidence type="ECO:0008006" key="3">
    <source>
        <dbReference type="Google" id="ProtNLM"/>
    </source>
</evidence>